<keyword evidence="1" id="KW-0614">Plasmid</keyword>
<evidence type="ECO:0000313" key="1">
    <source>
        <dbReference type="EMBL" id="MBC1305558.1"/>
    </source>
</evidence>
<geneLocation type="plasmid" evidence="1">
    <name>pN2B-A</name>
</geneLocation>
<evidence type="ECO:0000313" key="2">
    <source>
        <dbReference type="Proteomes" id="UP000570851"/>
    </source>
</evidence>
<organism evidence="1 2">
    <name type="scientific">Trichormus variabilis N2B</name>
    <dbReference type="NCBI Taxonomy" id="2681315"/>
    <lineage>
        <taxon>Bacteria</taxon>
        <taxon>Bacillati</taxon>
        <taxon>Cyanobacteriota</taxon>
        <taxon>Cyanophyceae</taxon>
        <taxon>Nostocales</taxon>
        <taxon>Nostocaceae</taxon>
        <taxon>Trichormus</taxon>
    </lineage>
</organism>
<accession>A0ABR6SH06</accession>
<protein>
    <submittedName>
        <fullName evidence="1">Uncharacterized protein</fullName>
    </submittedName>
</protein>
<name>A0ABR6SH06_ANAVA</name>
<proteinExistence type="predicted"/>
<dbReference type="Proteomes" id="UP000570851">
    <property type="component" value="Unassembled WGS sequence"/>
</dbReference>
<dbReference type="EMBL" id="JACKZP010000271">
    <property type="protein sequence ID" value="MBC1305558.1"/>
    <property type="molecule type" value="Genomic_DNA"/>
</dbReference>
<sequence>MKFLNFLKLKPAQPTIESYGQASSGLEQQQIQSIMEWLFASLLNVGYFGKSHIIWHNGGLDSDLEQVIKKAMRRGEPVFLYRCGDRVSPLQEGFYWRMMDEHPSMRIYQLEIKDND</sequence>
<gene>
    <name evidence="1" type="ORF">GNE12_27085</name>
</gene>
<keyword evidence="2" id="KW-1185">Reference proteome</keyword>
<reference evidence="1 2" key="1">
    <citation type="submission" date="2019-11" db="EMBL/GenBank/DDBJ databases">
        <title>Comparison of genomes from free-living endosymbiotic cyanobacteria isolated from Azolla.</title>
        <authorList>
            <person name="Thiel T."/>
            <person name="Pratte B."/>
        </authorList>
    </citation>
    <scope>NUCLEOTIDE SEQUENCE [LARGE SCALE GENOMIC DNA]</scope>
    <source>
        <strain evidence="1 2">N2B</strain>
        <plasmid evidence="1">pN2B-A</plasmid>
    </source>
</reference>
<comment type="caution">
    <text evidence="1">The sequence shown here is derived from an EMBL/GenBank/DDBJ whole genome shotgun (WGS) entry which is preliminary data.</text>
</comment>